<dbReference type="EMBL" id="BIFT01000002">
    <property type="protein sequence ID" value="GCE29459.1"/>
    <property type="molecule type" value="Genomic_DNA"/>
</dbReference>
<dbReference type="SUPFAM" id="SSF81301">
    <property type="entry name" value="Nucleotidyltransferase"/>
    <property type="match status" value="1"/>
</dbReference>
<dbReference type="CDD" id="cd05403">
    <property type="entry name" value="NT_KNTase_like"/>
    <property type="match status" value="1"/>
</dbReference>
<gene>
    <name evidence="2" type="ORF">KDA_49430</name>
</gene>
<reference evidence="3" key="1">
    <citation type="submission" date="2018-12" db="EMBL/GenBank/DDBJ databases">
        <title>Tengunoibacter tsumagoiensis gen. nov., sp. nov., Dictyobacter kobayashii sp. nov., D. alpinus sp. nov., and D. joshuensis sp. nov. and description of Dictyobacteraceae fam. nov. within the order Ktedonobacterales isolated from Tengu-no-mugimeshi.</title>
        <authorList>
            <person name="Wang C.M."/>
            <person name="Zheng Y."/>
            <person name="Sakai Y."/>
            <person name="Toyoda A."/>
            <person name="Minakuchi Y."/>
            <person name="Abe K."/>
            <person name="Yokota A."/>
            <person name="Yabe S."/>
        </authorList>
    </citation>
    <scope>NUCLEOTIDE SEQUENCE [LARGE SCALE GENOMIC DNA]</scope>
    <source>
        <strain evidence="3">Uno16</strain>
    </source>
</reference>
<evidence type="ECO:0000313" key="2">
    <source>
        <dbReference type="EMBL" id="GCE29459.1"/>
    </source>
</evidence>
<feature type="domain" description="Polymerase nucleotidyl transferase" evidence="1">
    <location>
        <begin position="22"/>
        <end position="70"/>
    </location>
</feature>
<dbReference type="Gene3D" id="3.30.460.10">
    <property type="entry name" value="Beta Polymerase, domain 2"/>
    <property type="match status" value="1"/>
</dbReference>
<sequence length="267" mass="30370">MTSLSPQLSDAFLQKLVADIDDETVTAIILHGSYARGDARPPYSDIDIVRITRETPERRQQKQFIWYDGYLLNLSSRPLSIYKEWLRIPQEAIFRLSTIRDAHILLDREGVFHAFQQEISHWAWSSLQADADVYASRLLTELSEVILRTLGAIYRGDTTMLVERICVHILPTVMEAVGVQKGILARGDHYLQQVQEAIGLESAWTQYYMQAAGVSSSSLSIEQRGIAAIHLYQETVSSLASHIQPEHRQTIETLLHMVDHTLQKKIS</sequence>
<dbReference type="RefSeq" id="WP_126629717.1">
    <property type="nucleotide sequence ID" value="NZ_BIFT01000002.1"/>
</dbReference>
<dbReference type="InterPro" id="IPR043519">
    <property type="entry name" value="NT_sf"/>
</dbReference>
<organism evidence="2 3">
    <name type="scientific">Dictyobacter alpinus</name>
    <dbReference type="NCBI Taxonomy" id="2014873"/>
    <lineage>
        <taxon>Bacteria</taxon>
        <taxon>Bacillati</taxon>
        <taxon>Chloroflexota</taxon>
        <taxon>Ktedonobacteria</taxon>
        <taxon>Ktedonobacterales</taxon>
        <taxon>Dictyobacteraceae</taxon>
        <taxon>Dictyobacter</taxon>
    </lineage>
</organism>
<protein>
    <recommendedName>
        <fullName evidence="1">Polymerase nucleotidyl transferase domain-containing protein</fullName>
    </recommendedName>
</protein>
<comment type="caution">
    <text evidence="2">The sequence shown here is derived from an EMBL/GenBank/DDBJ whole genome shotgun (WGS) entry which is preliminary data.</text>
</comment>
<evidence type="ECO:0000313" key="3">
    <source>
        <dbReference type="Proteomes" id="UP000287171"/>
    </source>
</evidence>
<accession>A0A402BDR2</accession>
<dbReference type="Proteomes" id="UP000287171">
    <property type="component" value="Unassembled WGS sequence"/>
</dbReference>
<name>A0A402BDR2_9CHLR</name>
<keyword evidence="3" id="KW-1185">Reference proteome</keyword>
<dbReference type="GO" id="GO:0016779">
    <property type="term" value="F:nucleotidyltransferase activity"/>
    <property type="evidence" value="ECO:0007669"/>
    <property type="project" value="InterPro"/>
</dbReference>
<dbReference type="AlphaFoldDB" id="A0A402BDR2"/>
<dbReference type="OrthoDB" id="150012at2"/>
<evidence type="ECO:0000259" key="1">
    <source>
        <dbReference type="Pfam" id="PF01909"/>
    </source>
</evidence>
<dbReference type="Pfam" id="PF01909">
    <property type="entry name" value="NTP_transf_2"/>
    <property type="match status" value="1"/>
</dbReference>
<dbReference type="InterPro" id="IPR002934">
    <property type="entry name" value="Polymerase_NTP_transf_dom"/>
</dbReference>
<proteinExistence type="predicted"/>